<comment type="caution">
    <text evidence="3">The sequence shown here is derived from an EMBL/GenBank/DDBJ whole genome shotgun (WGS) entry which is preliminary data.</text>
</comment>
<organism evidence="3 4">
    <name type="scientific">Sordaria brevicollis</name>
    <dbReference type="NCBI Taxonomy" id="83679"/>
    <lineage>
        <taxon>Eukaryota</taxon>
        <taxon>Fungi</taxon>
        <taxon>Dikarya</taxon>
        <taxon>Ascomycota</taxon>
        <taxon>Pezizomycotina</taxon>
        <taxon>Sordariomycetes</taxon>
        <taxon>Sordariomycetidae</taxon>
        <taxon>Sordariales</taxon>
        <taxon>Sordariaceae</taxon>
        <taxon>Sordaria</taxon>
    </lineage>
</organism>
<dbReference type="AlphaFoldDB" id="A0AAE0UBQ8"/>
<dbReference type="EMBL" id="JAUTDP010000007">
    <property type="protein sequence ID" value="KAK3397659.1"/>
    <property type="molecule type" value="Genomic_DNA"/>
</dbReference>
<protein>
    <recommendedName>
        <fullName evidence="5">Extracellular membrane protein CFEM domain-containing protein</fullName>
    </recommendedName>
</protein>
<keyword evidence="4" id="KW-1185">Reference proteome</keyword>
<feature type="compositionally biased region" description="Low complexity" evidence="1">
    <location>
        <begin position="163"/>
        <end position="230"/>
    </location>
</feature>
<keyword evidence="2" id="KW-0732">Signal</keyword>
<proteinExistence type="predicted"/>
<evidence type="ECO:0000256" key="2">
    <source>
        <dbReference type="SAM" id="SignalP"/>
    </source>
</evidence>
<reference evidence="3" key="2">
    <citation type="submission" date="2023-07" db="EMBL/GenBank/DDBJ databases">
        <authorList>
            <consortium name="Lawrence Berkeley National Laboratory"/>
            <person name="Haridas S."/>
            <person name="Hensen N."/>
            <person name="Bonometti L."/>
            <person name="Westerberg I."/>
            <person name="Brannstrom I.O."/>
            <person name="Guillou S."/>
            <person name="Cros-Aarteil S."/>
            <person name="Calhoun S."/>
            <person name="Kuo A."/>
            <person name="Mondo S."/>
            <person name="Pangilinan J."/>
            <person name="Riley R."/>
            <person name="LaButti K."/>
            <person name="Andreopoulos B."/>
            <person name="Lipzen A."/>
            <person name="Chen C."/>
            <person name="Yanf M."/>
            <person name="Daum C."/>
            <person name="Ng V."/>
            <person name="Clum A."/>
            <person name="Steindorff A."/>
            <person name="Ohm R."/>
            <person name="Martin F."/>
            <person name="Silar P."/>
            <person name="Natvig D."/>
            <person name="Lalanne C."/>
            <person name="Gautier V."/>
            <person name="Ament-velasquez S.L."/>
            <person name="Kruys A."/>
            <person name="Hutchinson M.I."/>
            <person name="Powell A.J."/>
            <person name="Barry K."/>
            <person name="Miller A.N."/>
            <person name="Grigoriev I.V."/>
            <person name="Debuchy R."/>
            <person name="Gladieux P."/>
            <person name="Thoren M.H."/>
            <person name="Johannesson H."/>
        </authorList>
    </citation>
    <scope>NUCLEOTIDE SEQUENCE</scope>
    <source>
        <strain evidence="3">FGSC 1904</strain>
    </source>
</reference>
<sequence length="282" mass="29396">MISNRIIRFALLCASSSLLFTTPCRASPTSSPSPVAFRFPSCVESCVNVSGCGTDNPQCMCKFSGKGIFLELALTCMSYYCESELRRADDTLIDIMAAGCRSIRQPISEEKIEMAEAWASKLIKNLPPATTTTIATTTTKVHQPVVPTTLVTTRLPPPPPPVTATTTDVAPLPPASTSKSTTTLIESSSTSAAPSPSEEPESSSTTTTLQPQPSSSSSSTTPAEEAATSAPPSPPRPRPDSSPYGIGPILSSGTKGGQTILPSFLHWASALLCIGLAGTVFA</sequence>
<evidence type="ECO:0000313" key="3">
    <source>
        <dbReference type="EMBL" id="KAK3397659.1"/>
    </source>
</evidence>
<feature type="chain" id="PRO_5042045221" description="Extracellular membrane protein CFEM domain-containing protein" evidence="2">
    <location>
        <begin position="27"/>
        <end position="282"/>
    </location>
</feature>
<dbReference type="Proteomes" id="UP001281003">
    <property type="component" value="Unassembled WGS sequence"/>
</dbReference>
<gene>
    <name evidence="3" type="ORF">B0T20DRAFT_226214</name>
</gene>
<name>A0AAE0UBQ8_SORBR</name>
<feature type="compositionally biased region" description="Low complexity" evidence="1">
    <location>
        <begin position="145"/>
        <end position="154"/>
    </location>
</feature>
<accession>A0AAE0UBQ8</accession>
<evidence type="ECO:0008006" key="5">
    <source>
        <dbReference type="Google" id="ProtNLM"/>
    </source>
</evidence>
<feature type="signal peptide" evidence="2">
    <location>
        <begin position="1"/>
        <end position="26"/>
    </location>
</feature>
<reference evidence="3" key="1">
    <citation type="journal article" date="2023" name="Mol. Phylogenet. Evol.">
        <title>Genome-scale phylogeny and comparative genomics of the fungal order Sordariales.</title>
        <authorList>
            <person name="Hensen N."/>
            <person name="Bonometti L."/>
            <person name="Westerberg I."/>
            <person name="Brannstrom I.O."/>
            <person name="Guillou S."/>
            <person name="Cros-Aarteil S."/>
            <person name="Calhoun S."/>
            <person name="Haridas S."/>
            <person name="Kuo A."/>
            <person name="Mondo S."/>
            <person name="Pangilinan J."/>
            <person name="Riley R."/>
            <person name="LaButti K."/>
            <person name="Andreopoulos B."/>
            <person name="Lipzen A."/>
            <person name="Chen C."/>
            <person name="Yan M."/>
            <person name="Daum C."/>
            <person name="Ng V."/>
            <person name="Clum A."/>
            <person name="Steindorff A."/>
            <person name="Ohm R.A."/>
            <person name="Martin F."/>
            <person name="Silar P."/>
            <person name="Natvig D.O."/>
            <person name="Lalanne C."/>
            <person name="Gautier V."/>
            <person name="Ament-Velasquez S.L."/>
            <person name="Kruys A."/>
            <person name="Hutchinson M.I."/>
            <person name="Powell A.J."/>
            <person name="Barry K."/>
            <person name="Miller A.N."/>
            <person name="Grigoriev I.V."/>
            <person name="Debuchy R."/>
            <person name="Gladieux P."/>
            <person name="Hiltunen Thoren M."/>
            <person name="Johannesson H."/>
        </authorList>
    </citation>
    <scope>NUCLEOTIDE SEQUENCE</scope>
    <source>
        <strain evidence="3">FGSC 1904</strain>
    </source>
</reference>
<evidence type="ECO:0000256" key="1">
    <source>
        <dbReference type="SAM" id="MobiDB-lite"/>
    </source>
</evidence>
<feature type="region of interest" description="Disordered" evidence="1">
    <location>
        <begin position="145"/>
        <end position="250"/>
    </location>
</feature>
<evidence type="ECO:0000313" key="4">
    <source>
        <dbReference type="Proteomes" id="UP001281003"/>
    </source>
</evidence>